<dbReference type="InterPro" id="IPR013701">
    <property type="entry name" value="Lhr-like_DEAD/DEAH_assoc"/>
</dbReference>
<evidence type="ECO:0000256" key="7">
    <source>
        <dbReference type="ARBA" id="ARBA00023204"/>
    </source>
</evidence>
<evidence type="ECO:0000256" key="8">
    <source>
        <dbReference type="ARBA" id="ARBA00023235"/>
    </source>
</evidence>
<dbReference type="GO" id="GO:0016787">
    <property type="term" value="F:hydrolase activity"/>
    <property type="evidence" value="ECO:0007669"/>
    <property type="project" value="UniProtKB-KW"/>
</dbReference>
<evidence type="ECO:0000313" key="12">
    <source>
        <dbReference type="EMBL" id="MFN2974604.1"/>
    </source>
</evidence>
<dbReference type="Gene3D" id="3.40.50.300">
    <property type="entry name" value="P-loop containing nucleotide triphosphate hydrolases"/>
    <property type="match status" value="2"/>
</dbReference>
<evidence type="ECO:0000256" key="3">
    <source>
        <dbReference type="ARBA" id="ARBA00022801"/>
    </source>
</evidence>
<dbReference type="Pfam" id="PF08494">
    <property type="entry name" value="DEAD_assoc"/>
    <property type="match status" value="1"/>
</dbReference>
<evidence type="ECO:0000256" key="9">
    <source>
        <dbReference type="SAM" id="MobiDB-lite"/>
    </source>
</evidence>
<dbReference type="Pfam" id="PF19306">
    <property type="entry name" value="WHD_Lhr"/>
    <property type="match status" value="1"/>
</dbReference>
<dbReference type="RefSeq" id="WP_263413832.1">
    <property type="nucleotide sequence ID" value="NZ_BAABBH010000001.1"/>
</dbReference>
<gene>
    <name evidence="12" type="ORF">ACK2TP_02385</name>
</gene>
<dbReference type="PANTHER" id="PTHR47962">
    <property type="entry name" value="ATP-DEPENDENT HELICASE LHR-RELATED-RELATED"/>
    <property type="match status" value="1"/>
</dbReference>
<dbReference type="Pfam" id="PF00271">
    <property type="entry name" value="Helicase_C"/>
    <property type="match status" value="1"/>
</dbReference>
<evidence type="ECO:0000259" key="10">
    <source>
        <dbReference type="PROSITE" id="PS51192"/>
    </source>
</evidence>
<dbReference type="PANTHER" id="PTHR47962:SF5">
    <property type="entry name" value="ATP-DEPENDENT HELICASE LHR-RELATED"/>
    <property type="match status" value="1"/>
</dbReference>
<evidence type="ECO:0000256" key="5">
    <source>
        <dbReference type="ARBA" id="ARBA00022840"/>
    </source>
</evidence>
<dbReference type="InterPro" id="IPR052511">
    <property type="entry name" value="ATP-dep_Helicase"/>
</dbReference>
<protein>
    <submittedName>
        <fullName evidence="12">DEAD/DEAH box helicase</fullName>
        <ecNumber evidence="12">3.6.4.-</ecNumber>
    </submittedName>
</protein>
<accession>A0ABW9KJ16</accession>
<keyword evidence="13" id="KW-1185">Reference proteome</keyword>
<dbReference type="SUPFAM" id="SSF52540">
    <property type="entry name" value="P-loop containing nucleoside triphosphate hydrolases"/>
    <property type="match status" value="1"/>
</dbReference>
<name>A0ABW9KJ16_9BACT</name>
<keyword evidence="4 12" id="KW-0347">Helicase</keyword>
<dbReference type="Pfam" id="PF23234">
    <property type="entry name" value="WHD_4th_Lhr"/>
    <property type="match status" value="1"/>
</dbReference>
<evidence type="ECO:0000256" key="4">
    <source>
        <dbReference type="ARBA" id="ARBA00022806"/>
    </source>
</evidence>
<dbReference type="InterPro" id="IPR014001">
    <property type="entry name" value="Helicase_ATP-bd"/>
</dbReference>
<evidence type="ECO:0000256" key="6">
    <source>
        <dbReference type="ARBA" id="ARBA00023125"/>
    </source>
</evidence>
<dbReference type="InterPro" id="IPR001650">
    <property type="entry name" value="Helicase_C-like"/>
</dbReference>
<dbReference type="Pfam" id="PF23235">
    <property type="entry name" value="WHD_3rd_Lhr"/>
    <property type="match status" value="1"/>
</dbReference>
<dbReference type="InterPro" id="IPR011545">
    <property type="entry name" value="DEAD/DEAH_box_helicase_dom"/>
</dbReference>
<keyword evidence="6" id="KW-0238">DNA-binding</keyword>
<evidence type="ECO:0000256" key="2">
    <source>
        <dbReference type="ARBA" id="ARBA00022763"/>
    </source>
</evidence>
<keyword evidence="2" id="KW-0227">DNA damage</keyword>
<dbReference type="InterPro" id="IPR027417">
    <property type="entry name" value="P-loop_NTPase"/>
</dbReference>
<evidence type="ECO:0000256" key="1">
    <source>
        <dbReference type="ARBA" id="ARBA00022741"/>
    </source>
</evidence>
<dbReference type="InterPro" id="IPR055368">
    <property type="entry name" value="WH3_Lhr"/>
</dbReference>
<keyword evidence="7" id="KW-0234">DNA repair</keyword>
<dbReference type="SMART" id="SM00487">
    <property type="entry name" value="DEXDc"/>
    <property type="match status" value="1"/>
</dbReference>
<dbReference type="SMART" id="SM00490">
    <property type="entry name" value="HELICc"/>
    <property type="match status" value="1"/>
</dbReference>
<proteinExistence type="predicted"/>
<organism evidence="12 13">
    <name type="scientific">Terriglobus aquaticus</name>
    <dbReference type="NCBI Taxonomy" id="940139"/>
    <lineage>
        <taxon>Bacteria</taxon>
        <taxon>Pseudomonadati</taxon>
        <taxon>Acidobacteriota</taxon>
        <taxon>Terriglobia</taxon>
        <taxon>Terriglobales</taxon>
        <taxon>Acidobacteriaceae</taxon>
        <taxon>Terriglobus</taxon>
    </lineage>
</organism>
<dbReference type="Proteomes" id="UP001634747">
    <property type="component" value="Unassembled WGS sequence"/>
</dbReference>
<dbReference type="GO" id="GO:0004386">
    <property type="term" value="F:helicase activity"/>
    <property type="evidence" value="ECO:0007669"/>
    <property type="project" value="UniProtKB-KW"/>
</dbReference>
<dbReference type="Pfam" id="PF00270">
    <property type="entry name" value="DEAD"/>
    <property type="match status" value="1"/>
</dbReference>
<evidence type="ECO:0000259" key="11">
    <source>
        <dbReference type="PROSITE" id="PS51194"/>
    </source>
</evidence>
<dbReference type="PROSITE" id="PS51194">
    <property type="entry name" value="HELICASE_CTER"/>
    <property type="match status" value="1"/>
</dbReference>
<dbReference type="PROSITE" id="PS51192">
    <property type="entry name" value="HELICASE_ATP_BIND_1"/>
    <property type="match status" value="1"/>
</dbReference>
<feature type="domain" description="Helicase ATP-binding" evidence="10">
    <location>
        <begin position="45"/>
        <end position="254"/>
    </location>
</feature>
<sequence length="1534" mass="167658">MASLAMASPESLAFEHPALAWAHPVVREWFLQRFGSPTEPQIEGWPAIVRGDATLISAPTGSGKTLTAFLVAINELFVEAVEGRLPATTQIVYVSPLKALSNDVQKNLDEPLKEILALALERGYLLPQIRTGVRTGDTLPKERLAMLKAPPHILVTTPESLYLLLTSAKARENLRCVRTVIVDEIHAMADDKRGAHLALTLERLDAIVTGENRLSPGSMLTGRSTPPQRIGLSATQNPIELVADFLTGAEGKRATIVQVGQRRKLDLAIEIPSSELSSVCDSKMWVDVFDRVAQLCREHKSTLVFVNTRRMTERLCGALAERLGPENVAAHHGSLSRALRLDAEQRLKAGEIQALVATASLELGIDIGAVDLVIQLNSTRAVAAAMQRVGRAGHWRGATPKGRFFATTRDDLLEQAALVQAMRSGSLDRLEIPPKPLDILMQQMVAMCAAEPWEEDALFRLVTRAYPYRDLTRAEFDELVTLLHQGIESSRGRYGAYLLRDGIAGQLHPRRGARITAIGNGGAIPDTAIFSVILQPEGTQIATLDEHYAIDSGPGDVIQLGNASWRVLVVEKEGRVLVEDAHGAPPNVPFWAGEAPQRTDVLSDFVSALREEICTRTSGLHHERITLDDPQVAEVCAWLMDECCVCESGARQLVQYVVSGCAVLGAVPSKKRIIAERFFDEGGGMQLILHAPFGGRINRAWGLALRKRFCRGFNYELQAAATDNGINICLAEQHSFPLSDVFHYLTDGTAKELLEQAALASPIFKTRWRWAANRSLQLLRFQKGKKVPPQVQRTRGEDLLASVFPQAAACFETIVGDIQIPDHPLVREVMQDVLQEAMDLEGLQQVLRDMDSGAIECIAVDTPVPSQFSHELLNANQNSFLDEADLEERRARAVSLRRTIPDSVLGEAGRLDPAAILQARCEIWPDLRGEHELHDLLFNTVALPLSLFDIEKSVGTKANELLAHRAQAARHWPLFFERLQARGRSATVQFGDEVCWVATERLQHAHALLGICSSVPSENAGSEAVPGSLVAPTSADLPSAADALKLLTQGLLQLVGPTTSNQLAAMYGLQPRALFQQLVQMEVQGVAMRGVFEGTTTTDDVEIEWCERRILQRIHRLTLGALRKQIQSVTPAVFLRWLTRWQHLAPQTQLSGEEGVLEALLQLEGFEAPAVEWERTLLPARVRDYSPQWLDALCLSGAVGWGRISPHPAWAAGDGAAPRRVIPTNMAPITFYVRESADWLASALAAKQVDEAKLAAALSPEALSVRATLRDRGACFTADLQRICTLSKPQTQSALWELATAGLAAADGFDQLRQMMDPRRKPLATEPVANGTRRGTRSTSGRWSLFLEDDAPQRTAPERARLNEAALESATRVLLARYGILFRDLLARETNAPPWRDLLRMLRRLEARGDVRGGRFVSGFNGEQFALPEAVESLRATRDISHDEVLSMAACDPVNLVGILVPGERTAAVAGRRVYLRNGAACDEAGDLLDAVATADGIRKAKRDTAPRPLAATPGAGGIETPSGHVSAQGGLFA</sequence>
<dbReference type="InterPro" id="IPR045628">
    <property type="entry name" value="Lhr_WH_dom"/>
</dbReference>
<keyword evidence="8" id="KW-0413">Isomerase</keyword>
<feature type="region of interest" description="Disordered" evidence="9">
    <location>
        <begin position="1504"/>
        <end position="1534"/>
    </location>
</feature>
<dbReference type="EC" id="3.6.4.-" evidence="12"/>
<comment type="caution">
    <text evidence="12">The sequence shown here is derived from an EMBL/GenBank/DDBJ whole genome shotgun (WGS) entry which is preliminary data.</text>
</comment>
<keyword evidence="3 12" id="KW-0378">Hydrolase</keyword>
<keyword evidence="5" id="KW-0067">ATP-binding</keyword>
<feature type="domain" description="Helicase C-terminal" evidence="11">
    <location>
        <begin position="288"/>
        <end position="440"/>
    </location>
</feature>
<dbReference type="InterPro" id="IPR055367">
    <property type="entry name" value="WH4_Lhr"/>
</dbReference>
<dbReference type="EMBL" id="JBJYXY010000001">
    <property type="protein sequence ID" value="MFN2974604.1"/>
    <property type="molecule type" value="Genomic_DNA"/>
</dbReference>
<keyword evidence="1" id="KW-0547">Nucleotide-binding</keyword>
<reference evidence="12 13" key="1">
    <citation type="submission" date="2024-12" db="EMBL/GenBank/DDBJ databases">
        <authorList>
            <person name="Lee Y."/>
        </authorList>
    </citation>
    <scope>NUCLEOTIDE SEQUENCE [LARGE SCALE GENOMIC DNA]</scope>
    <source>
        <strain evidence="12 13">03SUJ4</strain>
    </source>
</reference>
<dbReference type="CDD" id="cd18796">
    <property type="entry name" value="SF2_C_LHR"/>
    <property type="match status" value="1"/>
</dbReference>
<evidence type="ECO:0000313" key="13">
    <source>
        <dbReference type="Proteomes" id="UP001634747"/>
    </source>
</evidence>